<evidence type="ECO:0000313" key="2">
    <source>
        <dbReference type="EMBL" id="KAG2250520.1"/>
    </source>
</evidence>
<dbReference type="AlphaFoldDB" id="A0A8X7PFU4"/>
<proteinExistence type="predicted"/>
<comment type="caution">
    <text evidence="2">The sequence shown here is derived from an EMBL/GenBank/DDBJ whole genome shotgun (WGS) entry which is preliminary data.</text>
</comment>
<gene>
    <name evidence="2" type="ORF">Bca52824_080656</name>
</gene>
<organism evidence="2 3">
    <name type="scientific">Brassica carinata</name>
    <name type="common">Ethiopian mustard</name>
    <name type="synonym">Abyssinian cabbage</name>
    <dbReference type="NCBI Taxonomy" id="52824"/>
    <lineage>
        <taxon>Eukaryota</taxon>
        <taxon>Viridiplantae</taxon>
        <taxon>Streptophyta</taxon>
        <taxon>Embryophyta</taxon>
        <taxon>Tracheophyta</taxon>
        <taxon>Spermatophyta</taxon>
        <taxon>Magnoliopsida</taxon>
        <taxon>eudicotyledons</taxon>
        <taxon>Gunneridae</taxon>
        <taxon>Pentapetalae</taxon>
        <taxon>rosids</taxon>
        <taxon>malvids</taxon>
        <taxon>Brassicales</taxon>
        <taxon>Brassicaceae</taxon>
        <taxon>Brassiceae</taxon>
        <taxon>Brassica</taxon>
    </lineage>
</organism>
<accession>A0A8X7PFU4</accession>
<sequence>MGSGLETGRSIWMNCRPNRNLEDPGPTALPNEIPAENRSRQRGGGVAVAEEKSGSLGLEETMIQKSETKIKSLKTGVCFF</sequence>
<name>A0A8X7PFU4_BRACI</name>
<feature type="region of interest" description="Disordered" evidence="1">
    <location>
        <begin position="1"/>
        <end position="54"/>
    </location>
</feature>
<dbReference type="EMBL" id="JAAMPC010000016">
    <property type="protein sequence ID" value="KAG2250520.1"/>
    <property type="molecule type" value="Genomic_DNA"/>
</dbReference>
<keyword evidence="3" id="KW-1185">Reference proteome</keyword>
<evidence type="ECO:0000256" key="1">
    <source>
        <dbReference type="SAM" id="MobiDB-lite"/>
    </source>
</evidence>
<evidence type="ECO:0000313" key="3">
    <source>
        <dbReference type="Proteomes" id="UP000886595"/>
    </source>
</evidence>
<protein>
    <submittedName>
        <fullName evidence="2">Uncharacterized protein</fullName>
    </submittedName>
</protein>
<dbReference type="Proteomes" id="UP000886595">
    <property type="component" value="Unassembled WGS sequence"/>
</dbReference>
<reference evidence="2 3" key="1">
    <citation type="submission" date="2020-02" db="EMBL/GenBank/DDBJ databases">
        <authorList>
            <person name="Ma Q."/>
            <person name="Huang Y."/>
            <person name="Song X."/>
            <person name="Pei D."/>
        </authorList>
    </citation>
    <scope>NUCLEOTIDE SEQUENCE [LARGE SCALE GENOMIC DNA]</scope>
    <source>
        <strain evidence="2">Sxm20200214</strain>
        <tissue evidence="2">Leaf</tissue>
    </source>
</reference>